<sequence length="419" mass="47556">MDRRSHNAVENMPNNARKQGDTYGSLWNNYGNADHKEVRDFWLSLSEVEQQALVMVEKGVVLARVRDQQNFSCSCSTCTRKRDAIEHELHCLYDCYYEELKENARKANLRSWIISAKKKARSVILNSVEAITDSVVSELMVRSEVGTRESVQRTIIGCLKNSPEAKIIFGSEFYKLIELENALQNASLSDSDDLKAAVSTQGPSTDLASLPSLEERISSSFEKGGKGKETIESAATAIKEWTDSSAEYRRVLGDELLMCEDATEESVNNNDLFYTEHMLDTIDTFPADSKKFFDMMERLAEYRVKREDAMLNALDGASIDDMDVHENDDFLPLDPLGDPESDAMQLQRRCPDCHGEMGDGDNEQLYSDLEDEPVDLYHSRKRARADSHSKYYDDGEEDYEDEDDDDILLDNGDEDEDLD</sequence>
<accession>A0A9W8HNX0</accession>
<feature type="region of interest" description="Disordered" evidence="7">
    <location>
        <begin position="333"/>
        <end position="419"/>
    </location>
</feature>
<dbReference type="Pfam" id="PF13945">
    <property type="entry name" value="NST1"/>
    <property type="match status" value="1"/>
</dbReference>
<dbReference type="GO" id="GO:0005737">
    <property type="term" value="C:cytoplasm"/>
    <property type="evidence" value="ECO:0007669"/>
    <property type="project" value="UniProtKB-SubCell"/>
</dbReference>
<protein>
    <recommendedName>
        <fullName evidence="4">Stress response protein NST1</fullName>
    </recommendedName>
    <alternativeName>
        <fullName evidence="3">Stress response protein nst1</fullName>
    </alternativeName>
</protein>
<feature type="compositionally biased region" description="Basic and acidic residues" evidence="7">
    <location>
        <begin position="384"/>
        <end position="393"/>
    </location>
</feature>
<dbReference type="AlphaFoldDB" id="A0A9W8HNX0"/>
<comment type="caution">
    <text evidence="8">The sequence shown here is derived from an EMBL/GenBank/DDBJ whole genome shotgun (WGS) entry which is preliminary data.</text>
</comment>
<dbReference type="InterPro" id="IPR025279">
    <property type="entry name" value="NST1"/>
</dbReference>
<comment type="subcellular location">
    <subcellularLocation>
        <location evidence="1">Cytoplasm</location>
    </subcellularLocation>
</comment>
<evidence type="ECO:0000256" key="3">
    <source>
        <dbReference type="ARBA" id="ARBA00015112"/>
    </source>
</evidence>
<proteinExistence type="inferred from homology"/>
<keyword evidence="6" id="KW-0175">Coiled coil</keyword>
<keyword evidence="5" id="KW-0963">Cytoplasm</keyword>
<name>A0A9W8HNX0_9FUNG</name>
<evidence type="ECO:0000256" key="2">
    <source>
        <dbReference type="ARBA" id="ARBA00007112"/>
    </source>
</evidence>
<reference evidence="8" key="1">
    <citation type="submission" date="2022-07" db="EMBL/GenBank/DDBJ databases">
        <title>Phylogenomic reconstructions and comparative analyses of Kickxellomycotina fungi.</title>
        <authorList>
            <person name="Reynolds N.K."/>
            <person name="Stajich J.E."/>
            <person name="Barry K."/>
            <person name="Grigoriev I.V."/>
            <person name="Crous P."/>
            <person name="Smith M.E."/>
        </authorList>
    </citation>
    <scope>NUCLEOTIDE SEQUENCE</scope>
    <source>
        <strain evidence="8">NRRL 1565</strain>
    </source>
</reference>
<organism evidence="8 9">
    <name type="scientific">Coemansia guatemalensis</name>
    <dbReference type="NCBI Taxonomy" id="2761395"/>
    <lineage>
        <taxon>Eukaryota</taxon>
        <taxon>Fungi</taxon>
        <taxon>Fungi incertae sedis</taxon>
        <taxon>Zoopagomycota</taxon>
        <taxon>Kickxellomycotina</taxon>
        <taxon>Kickxellomycetes</taxon>
        <taxon>Kickxellales</taxon>
        <taxon>Kickxellaceae</taxon>
        <taxon>Coemansia</taxon>
    </lineage>
</organism>
<evidence type="ECO:0000313" key="8">
    <source>
        <dbReference type="EMBL" id="KAJ2791497.1"/>
    </source>
</evidence>
<feature type="compositionally biased region" description="Acidic residues" evidence="7">
    <location>
        <begin position="394"/>
        <end position="419"/>
    </location>
</feature>
<dbReference type="EMBL" id="JANBUO010003308">
    <property type="protein sequence ID" value="KAJ2791497.1"/>
    <property type="molecule type" value="Genomic_DNA"/>
</dbReference>
<comment type="similarity">
    <text evidence="2">Belongs to the NST1 family.</text>
</comment>
<dbReference type="Proteomes" id="UP001140094">
    <property type="component" value="Unassembled WGS sequence"/>
</dbReference>
<keyword evidence="9" id="KW-1185">Reference proteome</keyword>
<gene>
    <name evidence="8" type="primary">NST1_2</name>
    <name evidence="8" type="ORF">H4R20_006861</name>
</gene>
<evidence type="ECO:0000256" key="4">
    <source>
        <dbReference type="ARBA" id="ARBA00020733"/>
    </source>
</evidence>
<evidence type="ECO:0000313" key="9">
    <source>
        <dbReference type="Proteomes" id="UP001140094"/>
    </source>
</evidence>
<evidence type="ECO:0000256" key="6">
    <source>
        <dbReference type="ARBA" id="ARBA00023054"/>
    </source>
</evidence>
<feature type="compositionally biased region" description="Acidic residues" evidence="7">
    <location>
        <begin position="358"/>
        <end position="374"/>
    </location>
</feature>
<evidence type="ECO:0000256" key="1">
    <source>
        <dbReference type="ARBA" id="ARBA00004496"/>
    </source>
</evidence>
<feature type="non-terminal residue" evidence="8">
    <location>
        <position position="419"/>
    </location>
</feature>
<evidence type="ECO:0000256" key="7">
    <source>
        <dbReference type="SAM" id="MobiDB-lite"/>
    </source>
</evidence>
<evidence type="ECO:0000256" key="5">
    <source>
        <dbReference type="ARBA" id="ARBA00022490"/>
    </source>
</evidence>
<dbReference type="OrthoDB" id="21629at2759"/>